<dbReference type="FunFam" id="3.40.50.300:FF:000044">
    <property type="entry name" value="Dynein heavy chain 5, axonemal"/>
    <property type="match status" value="1"/>
</dbReference>
<dbReference type="FunFam" id="3.40.50.300:FF:000223">
    <property type="entry name" value="Dynein heavy chain 3, axonemal"/>
    <property type="match status" value="1"/>
</dbReference>
<dbReference type="FunFam" id="3.40.50.300:FF:002141">
    <property type="entry name" value="Dynein heavy chain"/>
    <property type="match status" value="1"/>
</dbReference>
<dbReference type="STRING" id="1555241.A0A4P9X3T4"/>
<dbReference type="Pfam" id="PF12780">
    <property type="entry name" value="AAA_8"/>
    <property type="match status" value="1"/>
</dbReference>
<keyword evidence="11" id="KW-0243">Dynein</keyword>
<dbReference type="Gene3D" id="3.10.490.20">
    <property type="match status" value="1"/>
</dbReference>
<dbReference type="Gene3D" id="3.20.180.20">
    <property type="entry name" value="Dynein heavy chain, N-terminal domain 2"/>
    <property type="match status" value="1"/>
</dbReference>
<feature type="domain" description="Dynein heavy chain region D6 P-loop" evidence="18">
    <location>
        <begin position="3271"/>
        <end position="3385"/>
    </location>
</feature>
<dbReference type="InterPro" id="IPR035699">
    <property type="entry name" value="AAA_6"/>
</dbReference>
<dbReference type="Pfam" id="PF08393">
    <property type="entry name" value="DHC_N2"/>
    <property type="match status" value="1"/>
</dbReference>
<dbReference type="GO" id="GO:0005524">
    <property type="term" value="F:ATP binding"/>
    <property type="evidence" value="ECO:0007669"/>
    <property type="project" value="UniProtKB-KW"/>
</dbReference>
<dbReference type="Gene3D" id="1.10.8.710">
    <property type="match status" value="1"/>
</dbReference>
<dbReference type="GO" id="GO:0005858">
    <property type="term" value="C:axonemal dynein complex"/>
    <property type="evidence" value="ECO:0007669"/>
    <property type="project" value="UniProtKB-ARBA"/>
</dbReference>
<comment type="subunit">
    <text evidence="4">Consists of at least two heavy chains and a number of intermediate and light chains.</text>
</comment>
<evidence type="ECO:0000256" key="15">
    <source>
        <dbReference type="ARBA" id="ARBA00023212"/>
    </source>
</evidence>
<evidence type="ECO:0000256" key="3">
    <source>
        <dbReference type="ARBA" id="ARBA00008887"/>
    </source>
</evidence>
<protein>
    <recommendedName>
        <fullName evidence="30">Dynein heavy chain, cytosolic</fullName>
    </recommendedName>
</protein>
<gene>
    <name evidence="28" type="ORF">CXG81DRAFT_14142</name>
</gene>
<evidence type="ECO:0000256" key="14">
    <source>
        <dbReference type="ARBA" id="ARBA00023175"/>
    </source>
</evidence>
<name>A0A4P9X3T4_9FUNG</name>
<dbReference type="GO" id="GO:0031514">
    <property type="term" value="C:motile cilium"/>
    <property type="evidence" value="ECO:0007669"/>
    <property type="project" value="UniProtKB-SubCell"/>
</dbReference>
<dbReference type="Pfam" id="PF12775">
    <property type="entry name" value="AAA_7"/>
    <property type="match status" value="1"/>
</dbReference>
<evidence type="ECO:0000259" key="20">
    <source>
        <dbReference type="Pfam" id="PF12774"/>
    </source>
</evidence>
<dbReference type="Pfam" id="PF18199">
    <property type="entry name" value="Dynein_C"/>
    <property type="match status" value="1"/>
</dbReference>
<evidence type="ECO:0000256" key="9">
    <source>
        <dbReference type="ARBA" id="ARBA00022840"/>
    </source>
</evidence>
<feature type="coiled-coil region" evidence="17">
    <location>
        <begin position="2674"/>
        <end position="2715"/>
    </location>
</feature>
<evidence type="ECO:0000256" key="6">
    <source>
        <dbReference type="ARBA" id="ARBA00022701"/>
    </source>
</evidence>
<dbReference type="InterPro" id="IPR024743">
    <property type="entry name" value="Dynein_HC_stalk"/>
</dbReference>
<dbReference type="GO" id="GO:0051959">
    <property type="term" value="F:dynein light intermediate chain binding"/>
    <property type="evidence" value="ECO:0007669"/>
    <property type="project" value="InterPro"/>
</dbReference>
<feature type="domain" description="Dynein heavy chain 3 AAA+ lid" evidence="25">
    <location>
        <begin position="2004"/>
        <end position="2093"/>
    </location>
</feature>
<dbReference type="GO" id="GO:0005874">
    <property type="term" value="C:microtubule"/>
    <property type="evidence" value="ECO:0007669"/>
    <property type="project" value="UniProtKB-KW"/>
</dbReference>
<dbReference type="FunFam" id="1.10.287.2620:FF:000002">
    <property type="entry name" value="Dynein heavy chain 2, axonemal"/>
    <property type="match status" value="1"/>
</dbReference>
<dbReference type="Gene3D" id="1.20.1270.280">
    <property type="match status" value="1"/>
</dbReference>
<dbReference type="Proteomes" id="UP000274922">
    <property type="component" value="Unassembled WGS sequence"/>
</dbReference>
<keyword evidence="12 17" id="KW-0175">Coiled coil</keyword>
<dbReference type="Gene3D" id="1.10.8.720">
    <property type="entry name" value="Region D6 of dynein motor"/>
    <property type="match status" value="1"/>
</dbReference>
<evidence type="ECO:0000256" key="8">
    <source>
        <dbReference type="ARBA" id="ARBA00022741"/>
    </source>
</evidence>
<dbReference type="Pfam" id="PF17852">
    <property type="entry name" value="Dynein_AAA_lid"/>
    <property type="match status" value="1"/>
</dbReference>
<evidence type="ECO:0000259" key="21">
    <source>
        <dbReference type="Pfam" id="PF12777"/>
    </source>
</evidence>
<dbReference type="FunFam" id="3.10.490.20:FF:000001">
    <property type="entry name" value="dynein heavy chain 7, axonemal"/>
    <property type="match status" value="1"/>
</dbReference>
<dbReference type="Pfam" id="PF12774">
    <property type="entry name" value="AAA_6"/>
    <property type="match status" value="1"/>
</dbReference>
<evidence type="ECO:0000259" key="24">
    <source>
        <dbReference type="Pfam" id="PF17852"/>
    </source>
</evidence>
<dbReference type="GO" id="GO:0045505">
    <property type="term" value="F:dynein intermediate chain binding"/>
    <property type="evidence" value="ECO:0007669"/>
    <property type="project" value="InterPro"/>
</dbReference>
<dbReference type="FunFam" id="1.20.1270.280:FF:000001">
    <property type="entry name" value="dynein heavy chain 7, axonemal"/>
    <property type="match status" value="1"/>
</dbReference>
<organism evidence="28 29">
    <name type="scientific">Caulochytrium protostelioides</name>
    <dbReference type="NCBI Taxonomy" id="1555241"/>
    <lineage>
        <taxon>Eukaryota</taxon>
        <taxon>Fungi</taxon>
        <taxon>Fungi incertae sedis</taxon>
        <taxon>Chytridiomycota</taxon>
        <taxon>Chytridiomycota incertae sedis</taxon>
        <taxon>Chytridiomycetes</taxon>
        <taxon>Caulochytriales</taxon>
        <taxon>Caulochytriaceae</taxon>
        <taxon>Caulochytrium</taxon>
    </lineage>
</organism>
<dbReference type="FunFam" id="3.40.50.300:FF:000362">
    <property type="entry name" value="Dynein, axonemal, heavy chain 6"/>
    <property type="match status" value="1"/>
</dbReference>
<dbReference type="FunFam" id="1.10.8.720:FF:000001">
    <property type="entry name" value="dynein heavy chain 7, axonemal"/>
    <property type="match status" value="1"/>
</dbReference>
<evidence type="ECO:0000256" key="11">
    <source>
        <dbReference type="ARBA" id="ARBA00023017"/>
    </source>
</evidence>
<dbReference type="FunFam" id="3.20.180.20:FF:000003">
    <property type="entry name" value="Dynein heavy chain 12, axonemal"/>
    <property type="match status" value="1"/>
</dbReference>
<evidence type="ECO:0000259" key="23">
    <source>
        <dbReference type="Pfam" id="PF12781"/>
    </source>
</evidence>
<dbReference type="Gene3D" id="6.10.140.1060">
    <property type="match status" value="1"/>
</dbReference>
<dbReference type="Gene3D" id="1.20.920.30">
    <property type="match status" value="1"/>
</dbReference>
<dbReference type="InterPro" id="IPR041466">
    <property type="entry name" value="Dynein_AAA5_ext"/>
</dbReference>
<evidence type="ECO:0000259" key="26">
    <source>
        <dbReference type="Pfam" id="PF18198"/>
    </source>
</evidence>
<dbReference type="InterPro" id="IPR035706">
    <property type="entry name" value="AAA_9"/>
</dbReference>
<dbReference type="InterPro" id="IPR027417">
    <property type="entry name" value="P-loop_NTPase"/>
</dbReference>
<keyword evidence="8" id="KW-0547">Nucleotide-binding</keyword>
<dbReference type="Pfam" id="PF18198">
    <property type="entry name" value="AAA_lid_11"/>
    <property type="match status" value="1"/>
</dbReference>
<keyword evidence="29" id="KW-1185">Reference proteome</keyword>
<dbReference type="InterPro" id="IPR041589">
    <property type="entry name" value="DNAH3_AAA_lid_1"/>
</dbReference>
<comment type="similarity">
    <text evidence="3">Belongs to the dynein heavy chain family.</text>
</comment>
<dbReference type="InterPro" id="IPR024317">
    <property type="entry name" value="Dynein_heavy_chain_D4_dom"/>
</dbReference>
<dbReference type="InterPro" id="IPR043160">
    <property type="entry name" value="Dynein_C_barrel"/>
</dbReference>
<keyword evidence="5" id="KW-0963">Cytoplasm</keyword>
<keyword evidence="10" id="KW-0282">Flagellum</keyword>
<dbReference type="Gene3D" id="3.40.50.300">
    <property type="entry name" value="P-loop containing nucleotide triphosphate hydrolases"/>
    <property type="match status" value="5"/>
</dbReference>
<evidence type="ECO:0000256" key="1">
    <source>
        <dbReference type="ARBA" id="ARBA00004230"/>
    </source>
</evidence>
<evidence type="ECO:0000256" key="12">
    <source>
        <dbReference type="ARBA" id="ARBA00023054"/>
    </source>
</evidence>
<dbReference type="Pfam" id="PF03028">
    <property type="entry name" value="Dynein_heavy"/>
    <property type="match status" value="1"/>
</dbReference>
<keyword evidence="7" id="KW-0677">Repeat</keyword>
<evidence type="ECO:0000259" key="27">
    <source>
        <dbReference type="Pfam" id="PF18199"/>
    </source>
</evidence>
<evidence type="ECO:0000256" key="17">
    <source>
        <dbReference type="SAM" id="Coils"/>
    </source>
</evidence>
<evidence type="ECO:0000256" key="10">
    <source>
        <dbReference type="ARBA" id="ARBA00022846"/>
    </source>
</evidence>
<dbReference type="GO" id="GO:0008569">
    <property type="term" value="F:minus-end-directed microtubule motor activity"/>
    <property type="evidence" value="ECO:0007669"/>
    <property type="project" value="InterPro"/>
</dbReference>
<dbReference type="FunFam" id="1.20.58.1120:FF:000005">
    <property type="entry name" value="Dynein, axonemal, heavy chain 12"/>
    <property type="match status" value="1"/>
</dbReference>
<evidence type="ECO:0000256" key="2">
    <source>
        <dbReference type="ARBA" id="ARBA00004430"/>
    </source>
</evidence>
<dbReference type="Gene3D" id="1.20.140.100">
    <property type="entry name" value="Dynein heavy chain, N-terminal domain 2"/>
    <property type="match status" value="1"/>
</dbReference>
<dbReference type="PANTHER" id="PTHR22878:SF70">
    <property type="entry name" value="DYNEIN HEAVY CHAIN 2, AXONEMAL"/>
    <property type="match status" value="1"/>
</dbReference>
<dbReference type="InterPro" id="IPR026983">
    <property type="entry name" value="DHC"/>
</dbReference>
<keyword evidence="14" id="KW-0505">Motor protein</keyword>
<dbReference type="InterPro" id="IPR041658">
    <property type="entry name" value="AAA_lid_11"/>
</dbReference>
<feature type="domain" description="Dynein heavy chain hydrolytic ATP-binding dynein motor region" evidence="20">
    <location>
        <begin position="1162"/>
        <end position="1488"/>
    </location>
</feature>
<dbReference type="Gene3D" id="1.10.472.130">
    <property type="match status" value="1"/>
</dbReference>
<evidence type="ECO:0000259" key="18">
    <source>
        <dbReference type="Pfam" id="PF03028"/>
    </source>
</evidence>
<feature type="domain" description="Dynein heavy chain AAA 5 extension" evidence="24">
    <location>
        <begin position="1658"/>
        <end position="1785"/>
    </location>
</feature>
<dbReference type="FunFam" id="1.20.920.20:FF:000006">
    <property type="entry name" value="Dynein, axonemal, heavy chain 6"/>
    <property type="match status" value="1"/>
</dbReference>
<evidence type="ECO:0000313" key="29">
    <source>
        <dbReference type="Proteomes" id="UP000274922"/>
    </source>
</evidence>
<evidence type="ECO:0000256" key="4">
    <source>
        <dbReference type="ARBA" id="ARBA00011655"/>
    </source>
</evidence>
<dbReference type="FunFam" id="1.20.920.30:FF:000002">
    <property type="entry name" value="Dynein axonemal heavy chain 3"/>
    <property type="match status" value="1"/>
</dbReference>
<feature type="domain" description="Dynein heavy chain linker" evidence="19">
    <location>
        <begin position="626"/>
        <end position="1031"/>
    </location>
</feature>
<keyword evidence="16" id="KW-0966">Cell projection</keyword>
<dbReference type="FunFam" id="1.10.8.710:FF:000004">
    <property type="entry name" value="Dynein axonemal heavy chain 6"/>
    <property type="match status" value="1"/>
</dbReference>
<sequence>MDEHTSLQRYYYYISNGIDAHHIADMDPHWFDHVIKLLSPTIVERYQDTLASLGNEMRENYILSVKTAIIDFVLQDPRPQSYADEDEPTPAMADLDAARREHAATWAQNYRATLAHLSQTYLTVEPSLFSLQKQWHRHFEGFRLFEPEQFMGPTVAPFELRAFRSLMVQRFEKAHERLMTLWYPAILNLFYSTRESWQRLSAERLRRHFRAFALVMSAQLCHVIKQSIRNLVDLFRADSALVAQHGGTPCTLQVRLVLDDTRVRIEPEPREVITSIVALIDLMSTSFDRIPRIETQLTGVGADPTTPSSPAMAQAPLEDELIPVEFAKTFPRALEDAKVALTSVLKRAFTEVEHYTQHAYRGHDDLIQRVEEAKVRAFLKPENGPHSVTELMAEVQRYRRISNPDIQAAFPYVVHMPLVEMHCDDFLKDLSGRALELSNRVMNSMVVDNKASNQAICAQFQDIAQNLAKMPASVGDMMRMIEFLGVTRAETLPRLERDVNQMKQRLYFLLIYSDMQKDDFEANAVLIAWPGRIQTVLRDADEMVVKARVANSEELVQRKDKIAGEVALLAHQVTDFHTLSDFGDMSKYLRLAQKFQTKLDAAQTRVQVLNTEEGQMGWEVSRFPELETIATELHAYLSLYQTATTFQKLLQQWLSGVFIQLHPEEIEREVTTMWKTLYKLTSTFADHPVPLELAEMAKAQIDRFKLHLPLILCLGNPGLKDRHWTQISDIVGMRFQPDHQTTLSAVLERGFNEYLPRLEILSATASKEYTLEKTISKMNAEWDGVQLTIIPYRDSGTFILAAVDEIQSMFDDHIVKTQTMRGSPFIKPFEAESKALETQLLTMQDMLDEWLKMQATWLYLEPIFSSEDIMRQLPSEGRRFQNINKIWRAHMQAAATNPAIIHVAAQDGVVDKLKECNADLELIQKGLNQYLELKRLFFPRFFFLSNDEMLEILSETRDPTRVQPHLKKCFEGIDSLEFTKLGVITDLYSAQKERIALVQPVPTASSGSVEAWLLQVQRSMLASMQDICRRAVKDYTEKPREAWVLDWPGQAVIAVSSIFWTYEVEQAIMRPDPKSLAAYLELSTKRLESIVALVRGQLTKLNRITLEALVVIEVHARDVIQQLVAAGTSNTNDFNWLSQLRYYFDDESSTIAVKMINSVQKYGYEYLGNTGRLVITTLTDRCYRALFGALQLNLGGAPEGPAGTGKTETVKDLAKAIAVACVVYNCSDGLDYLAMGKFFKGLAAAGAWACFDEFNRIDLEVLSVVAQQILTIQRAKAAGLTRFVFEGTELDLNERANCFITMNPGYAGRSELPDNLKALFRPVAMMVPDYTLIAEISLYSFGYVQARALSVKITATYRLCSEQLSSQDHYDYGMRAVKSVLNACGALKLKYPSENENILVLRSIIDVNLPKFLANDIPLFKGITADLFPGVKLPTPDYTDLLAAIASACQAKGLQCLPNFVEKVLQVYEMMLVRHGFMLVGETFSGKTQALYVLQAALTELANQGHTHENRVLIQTLNPKSITMGQLYGQFDAVSHEWSDGVLAVGFRGFASSPTPERKWVVFDGPVDAVWIENMNTVLDDNKKLCLNSGEIIQLSASMSMIFEVRDLAVASPATVSRCGMIYLEPGRLGWRESLLVSWSERHATLVAAESWPEVFAMVDHYLTPSLAWVREHGREVSETMDSNLAVSWMNVFESAVAEARLATGNADSSLRVLHGFVVFALIWSVGGALDEASQLRFGDHVRQLTQLSNEHITTSMTLPEAGSVYDYVFKHEAESGEFQWINWLDLSKKAFTIPPKAKFDAIMVPTLNTVRYKYMLQLLLRNDHHVLFVGPTGTGKSLYIRDAMLNEMDKALFVPVFVNFSAQTTAKQTQDIIESRMDKRRKGVYGPPITKKAVIFVDDLNMPAKEIYGAQPPIELLRQYLDHDGWYNLTDNTFTSFVDVLLVGAMGSGGRNVPTSRFLRHFNTIAISSADDATLARIFTTILSWHLASHPFDPSVVAMTDSLIAATCAIYRRSMTKLLPIPSKSHYTFNLRDFSRVVQGLLLARPAAISSTSKMVKLWYHEVSRVFGDRLVDQTDRHWLFTQAQAVIGEVFETKMEAFYDEPDSDALEAVASGVTFSTLLSTRENGFAYDEVTQWSELTAKVTAQLTEFNVLSKKPMPLVMFPFAIDHLLRISRVLLQPRGNLLLAGVGGSGRQSLARLASHLADYAVFQIEISKSYNTANWHDDLKNVLRAAGGEGKPTTFLLADTQIPDESFLEDINNLLNSGEVPNLWPNDEKQLLFEQMRASGFQSADTSNTALFSAFVERCRENLHLVLAMSPISDVFRTRLRKFPSFVNCCTIDWFFEWPADALEMLAVKKFEDIDVAPDVRPRIVTLCQYLHQDVQTRSRAYLNQLRRHNYVTPTSYLELLATYQTLLSRKQEEVRNAKFRYTNGLEQIDFASNAVGQMQIELAEMQPQLIIAQGDTAKLMEEIQVESKGVQEVRVVAQADEAVANAKASEVKAIKDDCEMQLAEAIPALEAAVAALDTLKSSDITVLKSMKSPPAGVKLVMEAVCLMKDIKPVKIPDPAGSGKKIEDFWGPSKTLMSDMKFLENLRNYDKDNIAPHIMKQIRLKYMENPEFDPEKIKTASSAAEGLCRWVRAMELYDRVAKVVAPKKEALGKAEEELTVVMSSLQEKRAALQLVEDKMARLEQKLKATTDKKIALENQVDSVSKQLVRAGKLIASLGDEKERWTQCAADLHEQLSTLPGDILIASAVVSYLGAFTKSFRDDAIAAWSQVCREHAIPCSDAVRLARLLGDPVKIRAWMLVGLPNDAFSINNGLIMATSRRWPLMIDPQGQANRWIKNMEKAHNIQIIKLSDSDYVRTLENAVQFGTPVLLENVGEDLDPVLEPLLLKQTFTQGGVTCIRLGDSTVEYSPDFRFYITTKLANPHYLPELSTKVTLINFMITPDGLEDQLLGIVIAKERPELEELKSQLLIQSAENAKQMQEIEDKILHVLSASQGKILEDETGIQILSSSKVLAKQIAEKQLNTEATERKIDEIRLKYRPIAAYASSLFFCIADLASIEPMYQYSLSWYITLFGNSIDQSEKSQDIDVRLETLKKHFTYNLYANVCRSLFEKDKLVFSFLLNAAILNSAGQLNDTEWRFLLTGAVGMETPKHLNPDPSWITDKAWYGISKLAEIPPFQDLALTFADALPQWKKLFDATEPHTSPLPSPWSDTASPFQHLLLIRCLRPDKLVAATRHFIAGSIGAVFTEPPTFNLALSFADSHCCQPLIFVLSPGADPMTALLKFAEDKKMSGDRLMAISLGQGQGPIAAKMIQKGMQEGRWVVLQNAHLAISWMPQLEKLCEELSPETTHKDFRLWLTSYPTDRFPVVLLQNGIKMTNEPPKGLRANLLQSYSSDPITDRTFYDGNAKQTMFEKMLFGLCFFHAIVQERRQFGPIGWNIPYEFNDSDLRISARQLKNFLNQYDAIPYDALRYLTGEANYGGRVTDDKDRRALMTLLELYYTPDVGDVNYRFSPDGEYGMPPITTVEGVVEHIRTLPAETTPAVFSLHANADMTKNQLETDAFFGAVLQTQSRSGGHGEGGRTEHAVAEMAVEMLHRLPPPFNVAHVAAAYPTNYNESMNTVLLQEVIRYSGLLEAIRASLINIQKALQGLIVMSPDLEEMASAMLNGTIPKLWTGKSYPSLKPLSSYFADFLARLQFFTKWEATGQPIVFWLPGFFFPQSFLTGVLQNYARKYAIPIDLLDFQYTVLPTRTSGVRAEEGQYITGLFLEGARWDTETSSLEESHPRVLYDRLPLVWLQPGERSRFPVVQAYTCPVYKTSARRGTLSTTGHSTNFVMSLRLLTPHVPEAHWIRRGVATLLALND</sequence>
<dbReference type="Gene3D" id="1.20.58.1120">
    <property type="match status" value="1"/>
</dbReference>
<dbReference type="InterPro" id="IPR042222">
    <property type="entry name" value="Dynein_2_N"/>
</dbReference>
<keyword evidence="6" id="KW-0493">Microtubule</keyword>
<dbReference type="Pfam" id="PF17857">
    <property type="entry name" value="AAA_lid_1"/>
    <property type="match status" value="1"/>
</dbReference>
<evidence type="ECO:0000256" key="7">
    <source>
        <dbReference type="ARBA" id="ARBA00022737"/>
    </source>
</evidence>
<dbReference type="FunFam" id="3.40.50.300:FF:001328">
    <property type="entry name" value="Dynein heavy chain 6, axonemal"/>
    <property type="match status" value="1"/>
</dbReference>
<feature type="domain" description="Dynein heavy chain AAA module D4" evidence="22">
    <location>
        <begin position="2159"/>
        <end position="2416"/>
    </location>
</feature>
<dbReference type="Gene3D" id="1.20.920.20">
    <property type="match status" value="1"/>
</dbReference>
<dbReference type="EMBL" id="ML014263">
    <property type="protein sequence ID" value="RKO99706.1"/>
    <property type="molecule type" value="Genomic_DNA"/>
</dbReference>
<evidence type="ECO:0000313" key="28">
    <source>
        <dbReference type="EMBL" id="RKO99706.1"/>
    </source>
</evidence>
<feature type="domain" description="Dynein heavy chain AAA lid" evidence="26">
    <location>
        <begin position="3420"/>
        <end position="3558"/>
    </location>
</feature>
<evidence type="ECO:0000256" key="5">
    <source>
        <dbReference type="ARBA" id="ARBA00022490"/>
    </source>
</evidence>
<evidence type="ECO:0000259" key="22">
    <source>
        <dbReference type="Pfam" id="PF12780"/>
    </source>
</evidence>
<dbReference type="InterPro" id="IPR041228">
    <property type="entry name" value="Dynein_C"/>
</dbReference>
<dbReference type="OrthoDB" id="447173at2759"/>
<reference evidence="29" key="1">
    <citation type="journal article" date="2018" name="Nat. Microbiol.">
        <title>Leveraging single-cell genomics to expand the fungal tree of life.</title>
        <authorList>
            <person name="Ahrendt S.R."/>
            <person name="Quandt C.A."/>
            <person name="Ciobanu D."/>
            <person name="Clum A."/>
            <person name="Salamov A."/>
            <person name="Andreopoulos B."/>
            <person name="Cheng J.F."/>
            <person name="Woyke T."/>
            <person name="Pelin A."/>
            <person name="Henrissat B."/>
            <person name="Reynolds N.K."/>
            <person name="Benny G.L."/>
            <person name="Smith M.E."/>
            <person name="James T.Y."/>
            <person name="Grigoriev I.V."/>
        </authorList>
    </citation>
    <scope>NUCLEOTIDE SEQUENCE [LARGE SCALE GENOMIC DNA]</scope>
    <source>
        <strain evidence="29">ATCC 52028</strain>
    </source>
</reference>
<evidence type="ECO:0000256" key="16">
    <source>
        <dbReference type="ARBA" id="ARBA00023273"/>
    </source>
</evidence>
<dbReference type="SUPFAM" id="SSF52540">
    <property type="entry name" value="P-loop containing nucleoside triphosphate hydrolases"/>
    <property type="match status" value="4"/>
</dbReference>
<dbReference type="InterPro" id="IPR013602">
    <property type="entry name" value="Dynein_heavy_linker"/>
</dbReference>
<proteinExistence type="inferred from homology"/>
<evidence type="ECO:0008006" key="30">
    <source>
        <dbReference type="Google" id="ProtNLM"/>
    </source>
</evidence>
<dbReference type="Gene3D" id="1.10.8.1220">
    <property type="match status" value="1"/>
</dbReference>
<accession>A0A4P9X3T4</accession>
<dbReference type="Pfam" id="PF12777">
    <property type="entry name" value="MT"/>
    <property type="match status" value="1"/>
</dbReference>
<evidence type="ECO:0000259" key="25">
    <source>
        <dbReference type="Pfam" id="PF17857"/>
    </source>
</evidence>
<feature type="domain" description="Dynein heavy chain ATP-binding dynein motor region" evidence="23">
    <location>
        <begin position="2804"/>
        <end position="3025"/>
    </location>
</feature>
<evidence type="ECO:0000259" key="19">
    <source>
        <dbReference type="Pfam" id="PF08393"/>
    </source>
</evidence>
<keyword evidence="15" id="KW-0206">Cytoskeleton</keyword>
<feature type="domain" description="Dynein heavy chain coiled coil stalk" evidence="21">
    <location>
        <begin position="2430"/>
        <end position="2773"/>
    </location>
</feature>
<dbReference type="InterPro" id="IPR042219">
    <property type="entry name" value="AAA_lid_11_sf"/>
</dbReference>
<comment type="subcellular location">
    <subcellularLocation>
        <location evidence="1">Cell projection</location>
        <location evidence="1">Cilium</location>
        <location evidence="1">Flagellum</location>
    </subcellularLocation>
    <subcellularLocation>
        <location evidence="2">Cytoplasm</location>
        <location evidence="2">Cytoskeleton</location>
        <location evidence="2">Cilium axoneme</location>
    </subcellularLocation>
</comment>
<keyword evidence="9" id="KW-0067">ATP-binding</keyword>
<dbReference type="InterPro" id="IPR042228">
    <property type="entry name" value="Dynein_linker_3"/>
</dbReference>
<dbReference type="GO" id="GO:0003341">
    <property type="term" value="P:cilium movement"/>
    <property type="evidence" value="ECO:0007669"/>
    <property type="project" value="UniProtKB-ARBA"/>
</dbReference>
<dbReference type="FunFam" id="1.20.140.100:FF:000004">
    <property type="entry name" value="Dynein axonemal heavy chain 6"/>
    <property type="match status" value="1"/>
</dbReference>
<dbReference type="Gene3D" id="1.10.287.2620">
    <property type="match status" value="1"/>
</dbReference>
<dbReference type="InterPro" id="IPR043157">
    <property type="entry name" value="Dynein_AAA1S"/>
</dbReference>
<dbReference type="FunFam" id="1.10.8.1220:FF:000001">
    <property type="entry name" value="Dynein axonemal heavy chain 5"/>
    <property type="match status" value="1"/>
</dbReference>
<keyword evidence="13" id="KW-0969">Cilium</keyword>
<evidence type="ECO:0000256" key="13">
    <source>
        <dbReference type="ARBA" id="ARBA00023069"/>
    </source>
</evidence>
<dbReference type="PANTHER" id="PTHR22878">
    <property type="entry name" value="DYNEIN HEAVY CHAIN 6, AXONEMAL-LIKE-RELATED"/>
    <property type="match status" value="1"/>
</dbReference>
<dbReference type="InterPro" id="IPR004273">
    <property type="entry name" value="Dynein_heavy_D6_P-loop"/>
</dbReference>
<dbReference type="Pfam" id="PF12781">
    <property type="entry name" value="AAA_9"/>
    <property type="match status" value="1"/>
</dbReference>
<feature type="domain" description="Dynein heavy chain C-terminal" evidence="27">
    <location>
        <begin position="3565"/>
        <end position="3866"/>
    </location>
</feature>